<comment type="caution">
    <text evidence="7">The sequence shown here is derived from an EMBL/GenBank/DDBJ whole genome shotgun (WGS) entry which is preliminary data.</text>
</comment>
<dbReference type="GO" id="GO:0003677">
    <property type="term" value="F:DNA binding"/>
    <property type="evidence" value="ECO:0007669"/>
    <property type="project" value="InterPro"/>
</dbReference>
<dbReference type="GO" id="GO:0000725">
    <property type="term" value="P:recombinational repair"/>
    <property type="evidence" value="ECO:0007669"/>
    <property type="project" value="TreeGrafter"/>
</dbReference>
<dbReference type="GO" id="GO:0005829">
    <property type="term" value="C:cytosol"/>
    <property type="evidence" value="ECO:0007669"/>
    <property type="project" value="TreeGrafter"/>
</dbReference>
<dbReference type="GO" id="GO:0005524">
    <property type="term" value="F:ATP binding"/>
    <property type="evidence" value="ECO:0007669"/>
    <property type="project" value="UniProtKB-UniRule"/>
</dbReference>
<protein>
    <submittedName>
        <fullName evidence="7">DNA helicase IV</fullName>
    </submittedName>
</protein>
<accession>A0A542SLG7</accession>
<dbReference type="GO" id="GO:0043138">
    <property type="term" value="F:3'-5' DNA helicase activity"/>
    <property type="evidence" value="ECO:0007669"/>
    <property type="project" value="TreeGrafter"/>
</dbReference>
<dbReference type="GO" id="GO:0016787">
    <property type="term" value="F:hydrolase activity"/>
    <property type="evidence" value="ECO:0007669"/>
    <property type="project" value="UniProtKB-UniRule"/>
</dbReference>
<sequence length="735" mass="79618">MTKTHEIATEQAVVSRFYDRLDELRALFRARLAAVRKSGPSGSPQNRSERDAFAALYEDRANQLDAIEDRLCFGRLDADDGATTYIGRIGLTDAEHRPILTDWRAPAAAPFYRATAAHRLGIWRRRHLTVERRKVVALEDDLLDVDRPAGVELAGEGALMAALSQGRTGKMHDIVATIQSEQDRIIRSEVPGALVVQGGPGTGKTAVALHRAAYLLYSHRDRLSKSGVLIVGPSRTFLRYIDQVLPSLGETGVVSTTIAGLVPGMAITAVDTPQAARVKGSTAWLRIIENAVRARERVPAADEVISIDGVQVVIRRDDIAGAIAKARRRHKPHNEARLTFVKEMLRVLTDQYLVADGQSPDSEFRGVVSEDLRTNRNVRRALNIAWFPITAEDLIADLFAKPHRLEQAAPMLSPAERDAVRRERGAGWSVDDVPLVDHAWQLLGPIDDGSRDRDAEREREQAVAFARDVLDGSGAGGGIVDAETLASRFSAGRVGGSTADRATHDRDWVYGHIVVDEAQELSAMAWRSLIRRCPTRSFTIVGDTAQTSSAAGTRNWEHRLARPFGHNVHIETLTVNYRTPAAISDLAVRVARAAGLRVSTLTPARDVPDAIRIEPTGPGASLTAALRLGVAEAAKLADGTVVVITSQAPSARQWLAQYAKTNAGLHDLTRISVASAQDVKGLEYDVVVIDEPAAILSGPGGAADLFVALTRATRRLVVSHSADLPAGFALPHPGR</sequence>
<dbReference type="PANTHER" id="PTHR11070:SF45">
    <property type="entry name" value="DNA 3'-5' HELICASE"/>
    <property type="match status" value="1"/>
</dbReference>
<gene>
    <name evidence="7" type="ORF">FB389_0108</name>
</gene>
<dbReference type="AlphaFoldDB" id="A0A542SLG7"/>
<dbReference type="InterPro" id="IPR027417">
    <property type="entry name" value="P-loop_NTPase"/>
</dbReference>
<keyword evidence="8" id="KW-1185">Reference proteome</keyword>
<name>A0A542SLG7_9MICO</name>
<proteinExistence type="predicted"/>
<dbReference type="EMBL" id="VFNV01000001">
    <property type="protein sequence ID" value="TQK75481.1"/>
    <property type="molecule type" value="Genomic_DNA"/>
</dbReference>
<keyword evidence="3 5" id="KW-0347">Helicase</keyword>
<dbReference type="SUPFAM" id="SSF52540">
    <property type="entry name" value="P-loop containing nucleoside triphosphate hydrolases"/>
    <property type="match status" value="1"/>
</dbReference>
<dbReference type="InterPro" id="IPR000212">
    <property type="entry name" value="DNA_helicase_UvrD/REP"/>
</dbReference>
<keyword evidence="1 5" id="KW-0547">Nucleotide-binding</keyword>
<dbReference type="Gene3D" id="3.40.50.300">
    <property type="entry name" value="P-loop containing nucleotide triphosphate hydrolases"/>
    <property type="match status" value="1"/>
</dbReference>
<evidence type="ECO:0000313" key="7">
    <source>
        <dbReference type="EMBL" id="TQK75481.1"/>
    </source>
</evidence>
<feature type="binding site" evidence="5">
    <location>
        <begin position="198"/>
        <end position="205"/>
    </location>
    <ligand>
        <name>ATP</name>
        <dbReference type="ChEBI" id="CHEBI:30616"/>
    </ligand>
</feature>
<dbReference type="InterPro" id="IPR014016">
    <property type="entry name" value="UvrD-like_ATP-bd"/>
</dbReference>
<keyword evidence="4 5" id="KW-0067">ATP-binding</keyword>
<evidence type="ECO:0000256" key="1">
    <source>
        <dbReference type="ARBA" id="ARBA00022741"/>
    </source>
</evidence>
<dbReference type="RefSeq" id="WP_142110886.1">
    <property type="nucleotide sequence ID" value="NZ_BAAATB010000005.1"/>
</dbReference>
<dbReference type="PANTHER" id="PTHR11070">
    <property type="entry name" value="UVRD / RECB / PCRA DNA HELICASE FAMILY MEMBER"/>
    <property type="match status" value="1"/>
</dbReference>
<reference evidence="7 8" key="1">
    <citation type="submission" date="2019-06" db="EMBL/GenBank/DDBJ databases">
        <title>Sequencing the genomes of 1000 actinobacteria strains.</title>
        <authorList>
            <person name="Klenk H.-P."/>
        </authorList>
    </citation>
    <scope>NUCLEOTIDE SEQUENCE [LARGE SCALE GENOMIC DNA]</scope>
    <source>
        <strain evidence="7 8">DSM 10596</strain>
    </source>
</reference>
<keyword evidence="2 5" id="KW-0378">Hydrolase</keyword>
<evidence type="ECO:0000313" key="8">
    <source>
        <dbReference type="Proteomes" id="UP000316181"/>
    </source>
</evidence>
<evidence type="ECO:0000259" key="6">
    <source>
        <dbReference type="PROSITE" id="PS51198"/>
    </source>
</evidence>
<dbReference type="Proteomes" id="UP000316181">
    <property type="component" value="Unassembled WGS sequence"/>
</dbReference>
<evidence type="ECO:0000256" key="5">
    <source>
        <dbReference type="PROSITE-ProRule" id="PRU00560"/>
    </source>
</evidence>
<evidence type="ECO:0000256" key="2">
    <source>
        <dbReference type="ARBA" id="ARBA00022801"/>
    </source>
</evidence>
<evidence type="ECO:0000256" key="3">
    <source>
        <dbReference type="ARBA" id="ARBA00022806"/>
    </source>
</evidence>
<feature type="domain" description="UvrD-like helicase ATP-binding" evidence="6">
    <location>
        <begin position="177"/>
        <end position="580"/>
    </location>
</feature>
<organism evidence="7 8">
    <name type="scientific">Rarobacter incanus</name>
    <dbReference type="NCBI Taxonomy" id="153494"/>
    <lineage>
        <taxon>Bacteria</taxon>
        <taxon>Bacillati</taxon>
        <taxon>Actinomycetota</taxon>
        <taxon>Actinomycetes</taxon>
        <taxon>Micrococcales</taxon>
        <taxon>Rarobacteraceae</taxon>
        <taxon>Rarobacter</taxon>
    </lineage>
</organism>
<dbReference type="PROSITE" id="PS51198">
    <property type="entry name" value="UVRD_HELICASE_ATP_BIND"/>
    <property type="match status" value="1"/>
</dbReference>
<evidence type="ECO:0000256" key="4">
    <source>
        <dbReference type="ARBA" id="ARBA00022840"/>
    </source>
</evidence>
<dbReference type="OrthoDB" id="9787585at2"/>